<feature type="transmembrane region" description="Helical" evidence="1">
    <location>
        <begin position="210"/>
        <end position="235"/>
    </location>
</feature>
<dbReference type="RefSeq" id="WP_184843388.1">
    <property type="nucleotide sequence ID" value="NZ_JACHMN010000003.1"/>
</dbReference>
<organism evidence="2 3">
    <name type="scientific">Allocatelliglobosispora scoriae</name>
    <dbReference type="NCBI Taxonomy" id="643052"/>
    <lineage>
        <taxon>Bacteria</taxon>
        <taxon>Bacillati</taxon>
        <taxon>Actinomycetota</taxon>
        <taxon>Actinomycetes</taxon>
        <taxon>Micromonosporales</taxon>
        <taxon>Micromonosporaceae</taxon>
        <taxon>Allocatelliglobosispora</taxon>
    </lineage>
</organism>
<evidence type="ECO:0000313" key="3">
    <source>
        <dbReference type="Proteomes" id="UP000587527"/>
    </source>
</evidence>
<keyword evidence="1" id="KW-0472">Membrane</keyword>
<proteinExistence type="predicted"/>
<keyword evidence="1" id="KW-1133">Transmembrane helix</keyword>
<feature type="transmembrane region" description="Helical" evidence="1">
    <location>
        <begin position="119"/>
        <end position="138"/>
    </location>
</feature>
<name>A0A841C1E5_9ACTN</name>
<feature type="transmembrane region" description="Helical" evidence="1">
    <location>
        <begin position="178"/>
        <end position="198"/>
    </location>
</feature>
<keyword evidence="3" id="KW-1185">Reference proteome</keyword>
<feature type="transmembrane region" description="Helical" evidence="1">
    <location>
        <begin position="150"/>
        <end position="172"/>
    </location>
</feature>
<reference evidence="2 3" key="1">
    <citation type="submission" date="2020-08" db="EMBL/GenBank/DDBJ databases">
        <title>Sequencing the genomes of 1000 actinobacteria strains.</title>
        <authorList>
            <person name="Klenk H.-P."/>
        </authorList>
    </citation>
    <scope>NUCLEOTIDE SEQUENCE [LARGE SCALE GENOMIC DNA]</scope>
    <source>
        <strain evidence="2 3">DSM 45362</strain>
    </source>
</reference>
<sequence>MDRLRTPFFFIALVALGLVVAVETGSNFLLGLTTPAIGTAQQLGADVPPGAAERPGGIAISYLALIDVVLLGTVVLMGVAILASKRLHARAQGVITLIGAIILIITALVLLFVAIAKLILMVSLLLAFPFGTIVYLILWGSFPRGEAATVLSLIMFLKVVAVVCLVAAQQRFLQNKGLVLMVITSLLGNVVAVFLHGLVPGILVSITDDIAGIVFAIVAIIWAIVLLIGSIPAIIRAIQVTAESAKQLKSAAPAVTV</sequence>
<protein>
    <submittedName>
        <fullName evidence="2">Uncharacterized protein</fullName>
    </submittedName>
</protein>
<gene>
    <name evidence="2" type="ORF">F4553_006397</name>
</gene>
<dbReference type="AlphaFoldDB" id="A0A841C1E5"/>
<dbReference type="EMBL" id="JACHMN010000003">
    <property type="protein sequence ID" value="MBB5872963.1"/>
    <property type="molecule type" value="Genomic_DNA"/>
</dbReference>
<evidence type="ECO:0000256" key="1">
    <source>
        <dbReference type="SAM" id="Phobius"/>
    </source>
</evidence>
<feature type="transmembrane region" description="Helical" evidence="1">
    <location>
        <begin position="59"/>
        <end position="82"/>
    </location>
</feature>
<evidence type="ECO:0000313" key="2">
    <source>
        <dbReference type="EMBL" id="MBB5872963.1"/>
    </source>
</evidence>
<dbReference type="Proteomes" id="UP000587527">
    <property type="component" value="Unassembled WGS sequence"/>
</dbReference>
<feature type="transmembrane region" description="Helical" evidence="1">
    <location>
        <begin position="94"/>
        <end position="113"/>
    </location>
</feature>
<keyword evidence="1" id="KW-0812">Transmembrane</keyword>
<comment type="caution">
    <text evidence="2">The sequence shown here is derived from an EMBL/GenBank/DDBJ whole genome shotgun (WGS) entry which is preliminary data.</text>
</comment>
<accession>A0A841C1E5</accession>